<evidence type="ECO:0000259" key="1">
    <source>
        <dbReference type="SMART" id="SM00507"/>
    </source>
</evidence>
<dbReference type="InterPro" id="IPR003615">
    <property type="entry name" value="HNH_nuc"/>
</dbReference>
<reference evidence="2" key="1">
    <citation type="submission" date="2018-01" db="EMBL/GenBank/DDBJ databases">
        <authorList>
            <person name="Regsiter A."/>
            <person name="William W."/>
        </authorList>
    </citation>
    <scope>NUCLEOTIDE SEQUENCE</scope>
    <source>
        <strain evidence="2">TRIP AH-1</strain>
    </source>
</reference>
<dbReference type="AlphaFoldDB" id="A0A445MWS2"/>
<dbReference type="GO" id="GO:0008270">
    <property type="term" value="F:zinc ion binding"/>
    <property type="evidence" value="ECO:0007669"/>
    <property type="project" value="InterPro"/>
</dbReference>
<feature type="domain" description="HNH nuclease" evidence="1">
    <location>
        <begin position="248"/>
        <end position="308"/>
    </location>
</feature>
<sequence length="334" mass="37862">MATPLLIFLASIKNVFGHRNSSTICYILEDNLDKAILINGVYETVLDEIFKYQKNNSDKIFYLQPYSESAIKQLQSDPPSITSPLPLYISTTNQLNNICYVADIVGWENKTELPPDRLNFLNEHMIKFQPREHRVYFEANGKKCVNLISIVNLKKLNNQLSTANLIKESDGKPLKPHTRAGGWSYVHALPLLSIENTIVKEQLTEQFDDALSHSLADSDDVRKMRLEDAPKVPEKIQTVSYDYRRNPDVVAEVLKRASGKCELCQLRAPFFKASDGSPYLEVHHWVTLAEGGEDTVDNVGALCPNCHKQAHFGQYREYIRSNKVLPADAKNLRG</sequence>
<dbReference type="CDD" id="cd00085">
    <property type="entry name" value="HNHc"/>
    <property type="match status" value="1"/>
</dbReference>
<proteinExistence type="predicted"/>
<dbReference type="EMBL" id="OJIN01000117">
    <property type="protein sequence ID" value="SPD73984.1"/>
    <property type="molecule type" value="Genomic_DNA"/>
</dbReference>
<dbReference type="InterPro" id="IPR002711">
    <property type="entry name" value="HNH"/>
</dbReference>
<dbReference type="GO" id="GO:0003676">
    <property type="term" value="F:nucleic acid binding"/>
    <property type="evidence" value="ECO:0007669"/>
    <property type="project" value="InterPro"/>
</dbReference>
<evidence type="ECO:0000313" key="2">
    <source>
        <dbReference type="EMBL" id="SPD73984.1"/>
    </source>
</evidence>
<dbReference type="Pfam" id="PF01844">
    <property type="entry name" value="HNH"/>
    <property type="match status" value="1"/>
</dbReference>
<accession>A0A445MWS2</accession>
<dbReference type="Gene3D" id="1.10.30.50">
    <property type="match status" value="1"/>
</dbReference>
<organism evidence="2">
    <name type="scientific">uncultured Desulfobacterium sp</name>
    <dbReference type="NCBI Taxonomy" id="201089"/>
    <lineage>
        <taxon>Bacteria</taxon>
        <taxon>Pseudomonadati</taxon>
        <taxon>Thermodesulfobacteriota</taxon>
        <taxon>Desulfobacteria</taxon>
        <taxon>Desulfobacterales</taxon>
        <taxon>Desulfobacteriaceae</taxon>
        <taxon>Desulfobacterium</taxon>
        <taxon>environmental samples</taxon>
    </lineage>
</organism>
<name>A0A445MWS2_9BACT</name>
<dbReference type="GO" id="GO:0004519">
    <property type="term" value="F:endonuclease activity"/>
    <property type="evidence" value="ECO:0007669"/>
    <property type="project" value="InterPro"/>
</dbReference>
<dbReference type="SMART" id="SM00507">
    <property type="entry name" value="HNHc"/>
    <property type="match status" value="1"/>
</dbReference>
<protein>
    <recommendedName>
        <fullName evidence="1">HNH nuclease domain-containing protein</fullName>
    </recommendedName>
</protein>
<gene>
    <name evidence="2" type="ORF">PITCH_A2030128</name>
</gene>